<evidence type="ECO:0000259" key="1">
    <source>
        <dbReference type="Pfam" id="PF02350"/>
    </source>
</evidence>
<dbReference type="SUPFAM" id="SSF53756">
    <property type="entry name" value="UDP-Glycosyltransferase/glycogen phosphorylase"/>
    <property type="match status" value="1"/>
</dbReference>
<comment type="caution">
    <text evidence="2">The sequence shown here is derived from an EMBL/GenBank/DDBJ whole genome shotgun (WGS) entry which is preliminary data.</text>
</comment>
<protein>
    <submittedName>
        <fullName evidence="2">UDP-N-acetyl-D-glucosamine 2-epimerase</fullName>
    </submittedName>
</protein>
<dbReference type="NCBIfam" id="TIGR03568">
    <property type="entry name" value="NeuC_NnaA"/>
    <property type="match status" value="1"/>
</dbReference>
<dbReference type="PANTHER" id="PTHR43174">
    <property type="entry name" value="UDP-N-ACETYLGLUCOSAMINE 2-EPIMERASE"/>
    <property type="match status" value="1"/>
</dbReference>
<keyword evidence="3" id="KW-1185">Reference proteome</keyword>
<dbReference type="RefSeq" id="WP_114120597.1">
    <property type="nucleotide sequence ID" value="NZ_JPWA01000002.1"/>
</dbReference>
<dbReference type="AlphaFoldDB" id="A0A367UJT4"/>
<dbReference type="GO" id="GO:0006047">
    <property type="term" value="P:UDP-N-acetylglucosamine metabolic process"/>
    <property type="evidence" value="ECO:0007669"/>
    <property type="project" value="InterPro"/>
</dbReference>
<dbReference type="PANTHER" id="PTHR43174:SF3">
    <property type="entry name" value="UDP-N-ACETYLGLUCOSAMINE 2-EPIMERASE"/>
    <property type="match status" value="1"/>
</dbReference>
<dbReference type="EMBL" id="JPWA01000002">
    <property type="protein sequence ID" value="RCK07372.1"/>
    <property type="molecule type" value="Genomic_DNA"/>
</dbReference>
<name>A0A367UJT4_9PROT</name>
<feature type="domain" description="UDP-N-acetylglucosamine 2-epimerase" evidence="1">
    <location>
        <begin position="22"/>
        <end position="360"/>
    </location>
</feature>
<reference evidence="2 3" key="1">
    <citation type="submission" date="2014-07" db="EMBL/GenBank/DDBJ databases">
        <title>Draft genome sequence of Thalassospira xianhensis P-4 (MCCC 1A02616).</title>
        <authorList>
            <person name="Lai Q."/>
            <person name="Shao Z."/>
        </authorList>
    </citation>
    <scope>NUCLEOTIDE SEQUENCE [LARGE SCALE GENOMIC DNA]</scope>
    <source>
        <strain evidence="2 3">MCCC 1A02616</strain>
    </source>
</reference>
<evidence type="ECO:0000313" key="2">
    <source>
        <dbReference type="EMBL" id="RCK07372.1"/>
    </source>
</evidence>
<dbReference type="GO" id="GO:0004553">
    <property type="term" value="F:hydrolase activity, hydrolyzing O-glycosyl compounds"/>
    <property type="evidence" value="ECO:0007669"/>
    <property type="project" value="InterPro"/>
</dbReference>
<dbReference type="Gene3D" id="3.40.50.2000">
    <property type="entry name" value="Glycogen Phosphorylase B"/>
    <property type="match status" value="2"/>
</dbReference>
<organism evidence="2 3">
    <name type="scientific">Thalassospira xianhensis MCCC 1A02616</name>
    <dbReference type="NCBI Taxonomy" id="1177929"/>
    <lineage>
        <taxon>Bacteria</taxon>
        <taxon>Pseudomonadati</taxon>
        <taxon>Pseudomonadota</taxon>
        <taxon>Alphaproteobacteria</taxon>
        <taxon>Rhodospirillales</taxon>
        <taxon>Thalassospiraceae</taxon>
        <taxon>Thalassospira</taxon>
    </lineage>
</organism>
<dbReference type="InterPro" id="IPR003331">
    <property type="entry name" value="UDP_GlcNAc_Epimerase_2_dom"/>
</dbReference>
<dbReference type="InterPro" id="IPR029767">
    <property type="entry name" value="WecB-like"/>
</dbReference>
<dbReference type="Proteomes" id="UP000252419">
    <property type="component" value="Unassembled WGS sequence"/>
</dbReference>
<accession>A0A367UJT4</accession>
<gene>
    <name evidence="2" type="ORF">TH5_03000</name>
</gene>
<dbReference type="InterPro" id="IPR020004">
    <property type="entry name" value="UDP-GlcNAc_Epase"/>
</dbReference>
<sequence length="368" mass="40957">MKRIALLTSSRADYSLYCPLIKELSQSSDVTLDVIAFGSHLSKKYGYTLELIRKDGLSPVCVETPILGGEPTVISRNIGSTVRIFSSFWAQQTYDLIICLGDRYEMYAAVLASVPYNLPVAHIAGGETTMGAIDEKFRHSLSIFSQLHFTSAEVYKNKVAGIIGSNSGVYNTGSLSIDNLSKLELLTVQEFKQKFDIDLLKPTILVTFHPETVNLKNNSHYLQQLIQCLQQLTDYQIVTTMPNADTMGDMIRRGIRDLSETHAHVIAVENFGTIGYLSCMKHCAMMLGNTSSGFVEAAYFPKYVINIGDRQTGRFVTNNIFNTPIECEAMLFQVRKIQALPPSTAENPYGDGSAARRMSMHILDYLNK</sequence>
<proteinExistence type="predicted"/>
<evidence type="ECO:0000313" key="3">
    <source>
        <dbReference type="Proteomes" id="UP000252419"/>
    </source>
</evidence>
<dbReference type="Pfam" id="PF02350">
    <property type="entry name" value="Epimerase_2"/>
    <property type="match status" value="1"/>
</dbReference>